<feature type="repeat" description="TPR" evidence="1">
    <location>
        <begin position="131"/>
        <end position="164"/>
    </location>
</feature>
<organism evidence="3 4">
    <name type="scientific">Methanolacinia petrolearia (strain DSM 11571 / OCM 486 / SEBR 4847)</name>
    <name type="common">Methanoplanus petrolearius</name>
    <dbReference type="NCBI Taxonomy" id="679926"/>
    <lineage>
        <taxon>Archaea</taxon>
        <taxon>Methanobacteriati</taxon>
        <taxon>Methanobacteriota</taxon>
        <taxon>Stenosarchaea group</taxon>
        <taxon>Methanomicrobia</taxon>
        <taxon>Methanomicrobiales</taxon>
        <taxon>Methanomicrobiaceae</taxon>
        <taxon>Methanolacinia</taxon>
    </lineage>
</organism>
<evidence type="ECO:0000256" key="1">
    <source>
        <dbReference type="PROSITE-ProRule" id="PRU00339"/>
    </source>
</evidence>
<accession>E1RJI3</accession>
<dbReference type="Pfam" id="PF13181">
    <property type="entry name" value="TPR_8"/>
    <property type="match status" value="1"/>
</dbReference>
<dbReference type="InterPro" id="IPR040826">
    <property type="entry name" value="HEPN_LA2681"/>
</dbReference>
<dbReference type="STRING" id="679926.Mpet_2041"/>
<dbReference type="SMART" id="SM00028">
    <property type="entry name" value="TPR"/>
    <property type="match status" value="1"/>
</dbReference>
<dbReference type="AlphaFoldDB" id="E1RJI3"/>
<dbReference type="eggNOG" id="arCOG03032">
    <property type="taxonomic scope" value="Archaea"/>
</dbReference>
<name>E1RJI3_METP4</name>
<dbReference type="PROSITE" id="PS50293">
    <property type="entry name" value="TPR_REGION"/>
    <property type="match status" value="1"/>
</dbReference>
<evidence type="ECO:0000259" key="2">
    <source>
        <dbReference type="Pfam" id="PF18733"/>
    </source>
</evidence>
<sequence>MKRLSREDMIELNEKYLNLDSLSELDDKTSLNIFGTLIDTSHFLDKLEGLLHALDFSEELLNREMNEENKSELHYYIANLWADLEEFKSTCIKSRWDWDQPEIKKVITNIRYSFRYGFLGDNTKVSDSRRCEILTNYGNALSQIGRIIEAIEYYDKVLEINPNFSMANGAKGNNLFKYSRYLYDEGHKAYFLNLSYKMLKKAIEGDPYPQAKKNFQNTINILEKGCSKELLAENFDLNSYELGNSQDEIDYRNWVLNNRLFLNPLNDLGPNSIAARDVLLTPSIFTKIDEGPYYQGFYNQMKQEFVSARYLFYEGITQRELHFSDFEVMLFNTGDFPRYGLKIEKIKIAYRMAYSLFDKIAFFINYYFRLGLKEKETNFKSIWYKKQKGNKPLEIRGDLYKKENLPLRGLFWLNQDFFIEDFKESIEPESEELKNIRNSLEHKYLKIHSDYYPINCGADFSMYGEDRLAYSLNYNTFISKTLKLLKLTRSALIYLSLAIYTEEFQRYSNSEKMKDAYSIEIDVFSDDDKKLD</sequence>
<evidence type="ECO:0000313" key="4">
    <source>
        <dbReference type="Proteomes" id="UP000006565"/>
    </source>
</evidence>
<dbReference type="SUPFAM" id="SSF48452">
    <property type="entry name" value="TPR-like"/>
    <property type="match status" value="1"/>
</dbReference>
<dbReference type="InterPro" id="IPR011990">
    <property type="entry name" value="TPR-like_helical_dom_sf"/>
</dbReference>
<dbReference type="Proteomes" id="UP000006565">
    <property type="component" value="Chromosome"/>
</dbReference>
<proteinExistence type="predicted"/>
<keyword evidence="4" id="KW-1185">Reference proteome</keyword>
<dbReference type="EMBL" id="CP002117">
    <property type="protein sequence ID" value="ADN36789.1"/>
    <property type="molecule type" value="Genomic_DNA"/>
</dbReference>
<dbReference type="HOGENOM" id="CLU_540480_0_0_2"/>
<dbReference type="PROSITE" id="PS50005">
    <property type="entry name" value="TPR"/>
    <property type="match status" value="1"/>
</dbReference>
<gene>
    <name evidence="3" type="ordered locus">Mpet_2041</name>
</gene>
<dbReference type="KEGG" id="mpi:Mpet_2041"/>
<protein>
    <submittedName>
        <fullName evidence="3">TPR repeat-containing protein</fullName>
    </submittedName>
</protein>
<evidence type="ECO:0000313" key="3">
    <source>
        <dbReference type="EMBL" id="ADN36789.1"/>
    </source>
</evidence>
<dbReference type="Gene3D" id="1.25.40.10">
    <property type="entry name" value="Tetratricopeptide repeat domain"/>
    <property type="match status" value="1"/>
</dbReference>
<keyword evidence="1" id="KW-0802">TPR repeat</keyword>
<dbReference type="InterPro" id="IPR019734">
    <property type="entry name" value="TPR_rpt"/>
</dbReference>
<dbReference type="Pfam" id="PF18733">
    <property type="entry name" value="HEPN_LA2681"/>
    <property type="match status" value="1"/>
</dbReference>
<reference evidence="3 4" key="1">
    <citation type="journal article" date="2010" name="Stand. Genomic Sci.">
        <title>Complete genome sequence of Methanoplanus petrolearius type strain (SEBR 4847).</title>
        <authorList>
            <person name="Brambilla E."/>
            <person name="Djao O.D."/>
            <person name="Daligault H."/>
            <person name="Lapidus A."/>
            <person name="Lucas S."/>
            <person name="Hammon N."/>
            <person name="Nolan M."/>
            <person name="Tice H."/>
            <person name="Cheng J.F."/>
            <person name="Han C."/>
            <person name="Tapia R."/>
            <person name="Goodwin L."/>
            <person name="Pitluck S."/>
            <person name="Liolios K."/>
            <person name="Ivanova N."/>
            <person name="Mavromatis K."/>
            <person name="Mikhailova N."/>
            <person name="Pati A."/>
            <person name="Chen A."/>
            <person name="Palaniappan K."/>
            <person name="Land M."/>
            <person name="Hauser L."/>
            <person name="Chang Y.J."/>
            <person name="Jeffries C.D."/>
            <person name="Rohde M."/>
            <person name="Spring S."/>
            <person name="Sikorski J."/>
            <person name="Goker M."/>
            <person name="Woyke T."/>
            <person name="Bristow J."/>
            <person name="Eisen J.A."/>
            <person name="Markowitz V."/>
            <person name="Hugenholtz P."/>
            <person name="Kyrpides N.C."/>
            <person name="Klenk H.P."/>
        </authorList>
    </citation>
    <scope>NUCLEOTIDE SEQUENCE [LARGE SCALE GENOMIC DNA]</scope>
    <source>
        <strain evidence="4">DSM 11571 / OCM 486 / SEBR 4847</strain>
    </source>
</reference>
<feature type="domain" description="LA2681-like HEPN" evidence="2">
    <location>
        <begin position="286"/>
        <end position="502"/>
    </location>
</feature>